<dbReference type="PANTHER" id="PTHR45947:SF3">
    <property type="entry name" value="SULFOQUINOVOSYL TRANSFERASE SQD2"/>
    <property type="match status" value="1"/>
</dbReference>
<dbReference type="InterPro" id="IPR050194">
    <property type="entry name" value="Glycosyltransferase_grp1"/>
</dbReference>
<gene>
    <name evidence="2" type="ORF">H9821_07685</name>
</gene>
<evidence type="ECO:0000313" key="2">
    <source>
        <dbReference type="EMBL" id="HIY95525.1"/>
    </source>
</evidence>
<dbReference type="AlphaFoldDB" id="A0A9D1ZTE3"/>
<dbReference type="GO" id="GO:0016757">
    <property type="term" value="F:glycosyltransferase activity"/>
    <property type="evidence" value="ECO:0007669"/>
    <property type="project" value="TreeGrafter"/>
</dbReference>
<dbReference type="Proteomes" id="UP000824134">
    <property type="component" value="Unassembled WGS sequence"/>
</dbReference>
<reference evidence="2" key="1">
    <citation type="journal article" date="2021" name="PeerJ">
        <title>Extensive microbial diversity within the chicken gut microbiome revealed by metagenomics and culture.</title>
        <authorList>
            <person name="Gilroy R."/>
            <person name="Ravi A."/>
            <person name="Getino M."/>
            <person name="Pursley I."/>
            <person name="Horton D.L."/>
            <person name="Alikhan N.F."/>
            <person name="Baker D."/>
            <person name="Gharbi K."/>
            <person name="Hall N."/>
            <person name="Watson M."/>
            <person name="Adriaenssens E.M."/>
            <person name="Foster-Nyarko E."/>
            <person name="Jarju S."/>
            <person name="Secka A."/>
            <person name="Antonio M."/>
            <person name="Oren A."/>
            <person name="Chaudhuri R.R."/>
            <person name="La Ragione R."/>
            <person name="Hildebrand F."/>
            <person name="Pallen M.J."/>
        </authorList>
    </citation>
    <scope>NUCLEOTIDE SEQUENCE</scope>
    <source>
        <strain evidence="2">ChiHjej12B11-9195</strain>
    </source>
</reference>
<dbReference type="PANTHER" id="PTHR45947">
    <property type="entry name" value="SULFOQUINOVOSYL TRANSFERASE SQD2"/>
    <property type="match status" value="1"/>
</dbReference>
<comment type="caution">
    <text evidence="2">The sequence shown here is derived from an EMBL/GenBank/DDBJ whole genome shotgun (WGS) entry which is preliminary data.</text>
</comment>
<feature type="non-terminal residue" evidence="2">
    <location>
        <position position="1"/>
    </location>
</feature>
<accession>A0A9D1ZTE3</accession>
<evidence type="ECO:0000313" key="3">
    <source>
        <dbReference type="Proteomes" id="UP000824134"/>
    </source>
</evidence>
<sequence>FFSLSLDEKNNKLVFVDPGCLYKWNGRLYLAERSVLGYKAYFDYISHKSSNTDVQMVSHQGVIPAEEHVVKNLMEIPDEILGKISEKNLKEFYAENQGALFYALCNREISSVLGFNDKVFYLIENPRSVKTDLALTDFQGSLISKMKIIIGSYKEDLALKANLRRVAGFQANGDAAYESYRKFNSNSIVFYDHRVSEVPEKYQDENKNLDSSLRVAFSGRIIKIKGSEYLAEVSHLLYESNPAIRIYLLGDGEDREKILRGAAPNLEYKGFMSYKEEWEPFVRQNVDLMLLPHVQGDPSMTYFEALGAGVPIIGFKNQTLNHLVDKGLGWAYPQGDSEAIVKKILELGQHPKELSEKSQNALEFMRENLYPTVVKRRMDHLLASLKQ</sequence>
<dbReference type="Gene3D" id="3.40.50.2000">
    <property type="entry name" value="Glycogen Phosphorylase B"/>
    <property type="match status" value="1"/>
</dbReference>
<dbReference type="SUPFAM" id="SSF53756">
    <property type="entry name" value="UDP-Glycosyltransferase/glycogen phosphorylase"/>
    <property type="match status" value="1"/>
</dbReference>
<reference evidence="2" key="2">
    <citation type="submission" date="2021-04" db="EMBL/GenBank/DDBJ databases">
        <authorList>
            <person name="Gilroy R."/>
        </authorList>
    </citation>
    <scope>NUCLEOTIDE SEQUENCE</scope>
    <source>
        <strain evidence="2">ChiHjej12B11-9195</strain>
    </source>
</reference>
<evidence type="ECO:0000256" key="1">
    <source>
        <dbReference type="ARBA" id="ARBA00021292"/>
    </source>
</evidence>
<name>A0A9D1ZTE3_9MICC</name>
<organism evidence="2 3">
    <name type="scientific">Candidatus Rothia avicola</name>
    <dbReference type="NCBI Taxonomy" id="2840478"/>
    <lineage>
        <taxon>Bacteria</taxon>
        <taxon>Bacillati</taxon>
        <taxon>Actinomycetota</taxon>
        <taxon>Actinomycetes</taxon>
        <taxon>Micrococcales</taxon>
        <taxon>Micrococcaceae</taxon>
        <taxon>Rothia</taxon>
    </lineage>
</organism>
<proteinExistence type="predicted"/>
<dbReference type="EMBL" id="DXCN01000058">
    <property type="protein sequence ID" value="HIY95525.1"/>
    <property type="molecule type" value="Genomic_DNA"/>
</dbReference>
<protein>
    <recommendedName>
        <fullName evidence="1">D-inositol 3-phosphate glycosyltransferase</fullName>
    </recommendedName>
</protein>
<dbReference type="Pfam" id="PF13692">
    <property type="entry name" value="Glyco_trans_1_4"/>
    <property type="match status" value="1"/>
</dbReference>